<feature type="non-terminal residue" evidence="1">
    <location>
        <position position="241"/>
    </location>
</feature>
<gene>
    <name evidence="1" type="ORF">QYF61_008693</name>
</gene>
<reference evidence="1 2" key="1">
    <citation type="journal article" date="2023" name="J. Hered.">
        <title>Chromosome-level genome of the wood stork (Mycteria americana) provides insight into avian chromosome evolution.</title>
        <authorList>
            <person name="Flamio R. Jr."/>
            <person name="Ramstad K.M."/>
        </authorList>
    </citation>
    <scope>NUCLEOTIDE SEQUENCE [LARGE SCALE GENOMIC DNA]</scope>
    <source>
        <strain evidence="1">JAX WOST 10</strain>
    </source>
</reference>
<protein>
    <submittedName>
        <fullName evidence="1">Uncharacterized protein</fullName>
    </submittedName>
</protein>
<proteinExistence type="predicted"/>
<keyword evidence="2" id="KW-1185">Reference proteome</keyword>
<dbReference type="AlphaFoldDB" id="A0AAN7NK69"/>
<evidence type="ECO:0000313" key="2">
    <source>
        <dbReference type="Proteomes" id="UP001333110"/>
    </source>
</evidence>
<evidence type="ECO:0000313" key="1">
    <source>
        <dbReference type="EMBL" id="KAK4826406.1"/>
    </source>
</evidence>
<organism evidence="1 2">
    <name type="scientific">Mycteria americana</name>
    <name type="common">Wood stork</name>
    <dbReference type="NCBI Taxonomy" id="33587"/>
    <lineage>
        <taxon>Eukaryota</taxon>
        <taxon>Metazoa</taxon>
        <taxon>Chordata</taxon>
        <taxon>Craniata</taxon>
        <taxon>Vertebrata</taxon>
        <taxon>Euteleostomi</taxon>
        <taxon>Archelosauria</taxon>
        <taxon>Archosauria</taxon>
        <taxon>Dinosauria</taxon>
        <taxon>Saurischia</taxon>
        <taxon>Theropoda</taxon>
        <taxon>Coelurosauria</taxon>
        <taxon>Aves</taxon>
        <taxon>Neognathae</taxon>
        <taxon>Neoaves</taxon>
        <taxon>Aequornithes</taxon>
        <taxon>Ciconiiformes</taxon>
        <taxon>Ciconiidae</taxon>
        <taxon>Mycteria</taxon>
    </lineage>
</organism>
<sequence>MEQIILETVFKHTNEKKVTGSIPFSTLSAINILIDKLMKQKLGRLMVRWIENWQFSQAQRVVIRDTKSSWRPLIRGIGAPDIQGEAERAGTAQPREEKAQGDLINVYKYLMGGVKKTEAGSSQWYPAKKQWTQIEIQEIPFKHKKLFYCTLEQVAQRGCRVSVLRGIQNLTGHSPVQPALKSNKAVKELTLKDRVGEYSRSVTVSLLGNADDLQHCCYSCNILDNTEKNPDMTGQLSREIR</sequence>
<dbReference type="EMBL" id="JAUNZN010000002">
    <property type="protein sequence ID" value="KAK4826406.1"/>
    <property type="molecule type" value="Genomic_DNA"/>
</dbReference>
<name>A0AAN7NK69_MYCAM</name>
<dbReference type="Proteomes" id="UP001333110">
    <property type="component" value="Unassembled WGS sequence"/>
</dbReference>
<comment type="caution">
    <text evidence="1">The sequence shown here is derived from an EMBL/GenBank/DDBJ whole genome shotgun (WGS) entry which is preliminary data.</text>
</comment>
<accession>A0AAN7NK69</accession>